<protein>
    <submittedName>
        <fullName evidence="1">Uncharacterized protein</fullName>
    </submittedName>
</protein>
<dbReference type="EMBL" id="FNFC01000001">
    <property type="protein sequence ID" value="SDJ23537.1"/>
    <property type="molecule type" value="Genomic_DNA"/>
</dbReference>
<dbReference type="AlphaFoldDB" id="A0A1G8S2U1"/>
<dbReference type="NCBIfam" id="NF045545">
    <property type="entry name" value="HAH_0734_fam"/>
    <property type="match status" value="1"/>
</dbReference>
<evidence type="ECO:0000313" key="2">
    <source>
        <dbReference type="Proteomes" id="UP000198856"/>
    </source>
</evidence>
<dbReference type="Pfam" id="PF23384">
    <property type="entry name" value="DUF7098"/>
    <property type="match status" value="1"/>
</dbReference>
<reference evidence="1 2" key="1">
    <citation type="submission" date="2016-10" db="EMBL/GenBank/DDBJ databases">
        <authorList>
            <person name="de Groot N.N."/>
        </authorList>
    </citation>
    <scope>NUCLEOTIDE SEQUENCE [LARGE SCALE GENOMIC DNA]</scope>
    <source>
        <strain evidence="1 2">IBRC-M10015</strain>
    </source>
</reference>
<dbReference type="InterPro" id="IPR054623">
    <property type="entry name" value="HAH_0734-like"/>
</dbReference>
<gene>
    <name evidence="1" type="ORF">SAMN05216226_101254</name>
</gene>
<keyword evidence="2" id="KW-1185">Reference proteome</keyword>
<dbReference type="Proteomes" id="UP000198856">
    <property type="component" value="Unassembled WGS sequence"/>
</dbReference>
<name>A0A1G8S2U1_9EURY</name>
<organism evidence="1 2">
    <name type="scientific">Halovenus aranensis</name>
    <dbReference type="NCBI Taxonomy" id="890420"/>
    <lineage>
        <taxon>Archaea</taxon>
        <taxon>Methanobacteriati</taxon>
        <taxon>Methanobacteriota</taxon>
        <taxon>Stenosarchaea group</taxon>
        <taxon>Halobacteria</taxon>
        <taxon>Halobacteriales</taxon>
        <taxon>Haloarculaceae</taxon>
        <taxon>Halovenus</taxon>
    </lineage>
</organism>
<evidence type="ECO:0000313" key="1">
    <source>
        <dbReference type="EMBL" id="SDJ23537.1"/>
    </source>
</evidence>
<proteinExistence type="predicted"/>
<accession>A0A1G8S2U1</accession>
<dbReference type="RefSeq" id="WP_092698614.1">
    <property type="nucleotide sequence ID" value="NZ_FNFC01000001.1"/>
</dbReference>
<dbReference type="OrthoDB" id="333484at2157"/>
<sequence>MQKLIIRGDPGIRKGAVIEYDGDEFVCFGINRQGDFHGPSDPQLWCTVGSEDEREDYERRSYIPMHLDVEAVDESEIDVLQARA</sequence>